<evidence type="ECO:0000313" key="2">
    <source>
        <dbReference type="EMBL" id="CEK64087.1"/>
    </source>
</evidence>
<feature type="non-terminal residue" evidence="2">
    <location>
        <position position="1"/>
    </location>
</feature>
<dbReference type="EMBL" id="HACG01017222">
    <property type="protein sequence ID" value="CEK64087.1"/>
    <property type="molecule type" value="Transcribed_RNA"/>
</dbReference>
<feature type="non-terminal residue" evidence="2">
    <location>
        <position position="106"/>
    </location>
</feature>
<name>A0A0B6Z6T4_9EUPU</name>
<feature type="region of interest" description="Disordered" evidence="1">
    <location>
        <begin position="1"/>
        <end position="81"/>
    </location>
</feature>
<feature type="compositionally biased region" description="Low complexity" evidence="1">
    <location>
        <begin position="36"/>
        <end position="45"/>
    </location>
</feature>
<protein>
    <submittedName>
        <fullName evidence="2">Uncharacterized protein</fullName>
    </submittedName>
</protein>
<organism evidence="2">
    <name type="scientific">Arion vulgaris</name>
    <dbReference type="NCBI Taxonomy" id="1028688"/>
    <lineage>
        <taxon>Eukaryota</taxon>
        <taxon>Metazoa</taxon>
        <taxon>Spiralia</taxon>
        <taxon>Lophotrochozoa</taxon>
        <taxon>Mollusca</taxon>
        <taxon>Gastropoda</taxon>
        <taxon>Heterobranchia</taxon>
        <taxon>Euthyneura</taxon>
        <taxon>Panpulmonata</taxon>
        <taxon>Eupulmonata</taxon>
        <taxon>Stylommatophora</taxon>
        <taxon>Helicina</taxon>
        <taxon>Arionoidea</taxon>
        <taxon>Arionidae</taxon>
        <taxon>Arion</taxon>
    </lineage>
</organism>
<sequence length="106" mass="11457">ARQIAAGNPEGILAIQPSQKPSDSQRWKPKKERATASSISANSNIQPQGNVTRSTRDQSDPHKSPGRTYTDAAVYSQPYKPHSAATTTILVHSDNYEHQSSQGSNA</sequence>
<evidence type="ECO:0000256" key="1">
    <source>
        <dbReference type="SAM" id="MobiDB-lite"/>
    </source>
</evidence>
<dbReference type="AlphaFoldDB" id="A0A0B6Z6T4"/>
<accession>A0A0B6Z6T4</accession>
<feature type="compositionally biased region" description="Basic and acidic residues" evidence="1">
    <location>
        <begin position="54"/>
        <end position="63"/>
    </location>
</feature>
<gene>
    <name evidence="2" type="primary">ORF50572</name>
</gene>
<proteinExistence type="predicted"/>
<reference evidence="2" key="1">
    <citation type="submission" date="2014-12" db="EMBL/GenBank/DDBJ databases">
        <title>Insight into the proteome of Arion vulgaris.</title>
        <authorList>
            <person name="Aradska J."/>
            <person name="Bulat T."/>
            <person name="Smidak R."/>
            <person name="Sarate P."/>
            <person name="Gangsoo J."/>
            <person name="Sialana F."/>
            <person name="Bilban M."/>
            <person name="Lubec G."/>
        </authorList>
    </citation>
    <scope>NUCLEOTIDE SEQUENCE</scope>
    <source>
        <tissue evidence="2">Skin</tissue>
    </source>
</reference>